<keyword evidence="20" id="KW-0694">RNA-binding</keyword>
<feature type="region of interest" description="Disordered" evidence="21">
    <location>
        <begin position="305"/>
        <end position="429"/>
    </location>
</feature>
<dbReference type="InterPro" id="IPR000504">
    <property type="entry name" value="RRM_dom"/>
</dbReference>
<dbReference type="GO" id="GO:0016231">
    <property type="term" value="F:beta-N-acetylglucosaminidase activity"/>
    <property type="evidence" value="ECO:0007669"/>
    <property type="project" value="TreeGrafter"/>
</dbReference>
<gene>
    <name evidence="24" type="primary">OGA</name>
</gene>
<evidence type="ECO:0000256" key="20">
    <source>
        <dbReference type="PROSITE-ProRule" id="PRU00176"/>
    </source>
</evidence>
<dbReference type="SMART" id="SM00360">
    <property type="entry name" value="RRM"/>
    <property type="match status" value="1"/>
</dbReference>
<feature type="region of interest" description="Disordered" evidence="21">
    <location>
        <begin position="144"/>
        <end position="169"/>
    </location>
</feature>
<keyword evidence="6" id="KW-0539">Nucleus</keyword>
<evidence type="ECO:0000256" key="8">
    <source>
        <dbReference type="ARBA" id="ARBA00030512"/>
    </source>
</evidence>
<dbReference type="FunFam" id="3.40.630.30:FF:000023">
    <property type="entry name" value="protein O-GlcNAcase"/>
    <property type="match status" value="1"/>
</dbReference>
<evidence type="ECO:0000256" key="3">
    <source>
        <dbReference type="ARBA" id="ARBA00022490"/>
    </source>
</evidence>
<evidence type="ECO:0000256" key="11">
    <source>
        <dbReference type="ARBA" id="ARBA00052136"/>
    </source>
</evidence>
<dbReference type="Proteomes" id="UP000694557">
    <property type="component" value="Unassembled WGS sequence"/>
</dbReference>
<keyword evidence="5" id="KW-0378">Hydrolase</keyword>
<comment type="function">
    <text evidence="12">Cleaves GlcNAc but not GalNAc from O-glycosylated proteins. Deglycosylates a large and diverse number of proteins, such as CRYAB, ELK1, GSDMD, LMNB1 and TAB1. Can use p-nitrophenyl-beta-GlcNAc and 4-methylumbelliferone-GlcNAc as substrates but not p-nitrophenyl-beta-GalNAc or p-nitrophenyl-alpha-GlcNAc (in vitro). Does not bind acetyl-CoA and does not have histone acetyltransferase activity.</text>
</comment>
<dbReference type="EC" id="3.2.1.169" evidence="15"/>
<dbReference type="Pfam" id="PF00076">
    <property type="entry name" value="RRM_1"/>
    <property type="match status" value="1"/>
</dbReference>
<keyword evidence="25" id="KW-1185">Reference proteome</keyword>
<dbReference type="FunFam" id="1.20.58.240:FF:000001">
    <property type="entry name" value="O-GlcNAcase like"/>
    <property type="match status" value="1"/>
</dbReference>
<dbReference type="InterPro" id="IPR035979">
    <property type="entry name" value="RBD_domain_sf"/>
</dbReference>
<feature type="region of interest" description="Disordered" evidence="21">
    <location>
        <begin position="1686"/>
        <end position="1749"/>
    </location>
</feature>
<accession>A0A8C7MNJ3</accession>
<dbReference type="GO" id="GO:0102571">
    <property type="term" value="F:[protein]-3-O-(N-acetyl-D-glucosaminyl)-L-serine/L-threonine O-N-acetyl-alpha-D-glucosaminase activity"/>
    <property type="evidence" value="ECO:0007669"/>
    <property type="project" value="UniProtKB-EC"/>
</dbReference>
<comment type="subunit">
    <text evidence="14">Monomer. Interacts with CLOCK.</text>
</comment>
<dbReference type="Gene3D" id="3.30.70.330">
    <property type="match status" value="1"/>
</dbReference>
<dbReference type="PROSITE" id="PS50102">
    <property type="entry name" value="RRM"/>
    <property type="match status" value="1"/>
</dbReference>
<dbReference type="Ensembl" id="ENSOKIT00005072158.1">
    <property type="protein sequence ID" value="ENSOKIP00005067840.1"/>
    <property type="gene ID" value="ENSOKIG00005026998.1"/>
</dbReference>
<keyword evidence="3" id="KW-0963">Cytoplasm</keyword>
<feature type="compositionally biased region" description="Basic and acidic residues" evidence="21">
    <location>
        <begin position="322"/>
        <end position="343"/>
    </location>
</feature>
<dbReference type="GO" id="GO:0006044">
    <property type="term" value="P:N-acetylglucosamine metabolic process"/>
    <property type="evidence" value="ECO:0007669"/>
    <property type="project" value="UniProtKB-ARBA"/>
</dbReference>
<evidence type="ECO:0000256" key="21">
    <source>
        <dbReference type="SAM" id="MobiDB-lite"/>
    </source>
</evidence>
<dbReference type="SUPFAM" id="SSF51445">
    <property type="entry name" value="(Trans)glycosidases"/>
    <property type="match status" value="1"/>
</dbReference>
<evidence type="ECO:0000256" key="18">
    <source>
        <dbReference type="ARBA" id="ARBA00076634"/>
    </source>
</evidence>
<evidence type="ECO:0000256" key="12">
    <source>
        <dbReference type="ARBA" id="ARBA00053832"/>
    </source>
</evidence>
<dbReference type="SUPFAM" id="SSF55729">
    <property type="entry name" value="Acyl-CoA N-acyltransferases (Nat)"/>
    <property type="match status" value="1"/>
</dbReference>
<dbReference type="Gene3D" id="3.40.630.30">
    <property type="match status" value="1"/>
</dbReference>
<dbReference type="GeneTree" id="ENSGT00390000007726"/>
<evidence type="ECO:0000256" key="16">
    <source>
        <dbReference type="ARBA" id="ARBA00069950"/>
    </source>
</evidence>
<feature type="compositionally biased region" description="Low complexity" evidence="21">
    <location>
        <begin position="645"/>
        <end position="663"/>
    </location>
</feature>
<evidence type="ECO:0000256" key="6">
    <source>
        <dbReference type="ARBA" id="ARBA00023242"/>
    </source>
</evidence>
<feature type="region of interest" description="Disordered" evidence="21">
    <location>
        <begin position="645"/>
        <end position="666"/>
    </location>
</feature>
<evidence type="ECO:0000256" key="9">
    <source>
        <dbReference type="ARBA" id="ARBA00033000"/>
    </source>
</evidence>
<protein>
    <recommendedName>
        <fullName evidence="16">Protein O-GlcNAcase</fullName>
        <ecNumber evidence="15">3.2.1.169</ecNumber>
    </recommendedName>
    <alternativeName>
        <fullName evidence="8">Beta-N-acetylhexosaminidase</fullName>
    </alternativeName>
    <alternativeName>
        <fullName evidence="18">Beta-hexosaminidase</fullName>
    </alternativeName>
    <alternativeName>
        <fullName evidence="19">Meningioma-expressed antigen 5</fullName>
    </alternativeName>
    <alternativeName>
        <fullName evidence="17">N-acetyl-beta-D-glucosaminidase</fullName>
    </alternativeName>
    <alternativeName>
        <fullName evidence="9">N-acetyl-beta-glucosaminidase</fullName>
    </alternativeName>
</protein>
<evidence type="ECO:0000313" key="24">
    <source>
        <dbReference type="Ensembl" id="ENSOKIP00005067840.1"/>
    </source>
</evidence>
<evidence type="ECO:0000259" key="22">
    <source>
        <dbReference type="PROSITE" id="PS50102"/>
    </source>
</evidence>
<dbReference type="GO" id="GO:0009100">
    <property type="term" value="P:glycoprotein metabolic process"/>
    <property type="evidence" value="ECO:0007669"/>
    <property type="project" value="TreeGrafter"/>
</dbReference>
<dbReference type="GO" id="GO:0003723">
    <property type="term" value="F:RNA binding"/>
    <property type="evidence" value="ECO:0007669"/>
    <property type="project" value="UniProtKB-UniRule"/>
</dbReference>
<feature type="region of interest" description="Disordered" evidence="21">
    <location>
        <begin position="1029"/>
        <end position="1160"/>
    </location>
</feature>
<dbReference type="InterPro" id="IPR012677">
    <property type="entry name" value="Nucleotide-bd_a/b_plait_sf"/>
</dbReference>
<feature type="compositionally biased region" description="Low complexity" evidence="21">
    <location>
        <begin position="1142"/>
        <end position="1158"/>
    </location>
</feature>
<reference evidence="24" key="1">
    <citation type="submission" date="2025-08" db="UniProtKB">
        <authorList>
            <consortium name="Ensembl"/>
        </authorList>
    </citation>
    <scope>IDENTIFICATION</scope>
</reference>
<comment type="catalytic activity">
    <reaction evidence="11">
        <text>3-O-(N-acetyl-beta-D-glucosaminyl)-L-threonyl-[protein] + H2O = L-threonyl-[protein] + N-acetyl-D-glucosamine</text>
        <dbReference type="Rhea" id="RHEA:48892"/>
        <dbReference type="Rhea" id="RHEA-COMP:11060"/>
        <dbReference type="Rhea" id="RHEA-COMP:12252"/>
        <dbReference type="ChEBI" id="CHEBI:15377"/>
        <dbReference type="ChEBI" id="CHEBI:30013"/>
        <dbReference type="ChEBI" id="CHEBI:90840"/>
        <dbReference type="ChEBI" id="CHEBI:506227"/>
        <dbReference type="EC" id="3.2.1.169"/>
    </reaction>
</comment>
<feature type="compositionally biased region" description="Polar residues" evidence="21">
    <location>
        <begin position="144"/>
        <end position="162"/>
    </location>
</feature>
<feature type="domain" description="GH84" evidence="23">
    <location>
        <begin position="1309"/>
        <end position="1586"/>
    </location>
</feature>
<keyword evidence="4" id="KW-0597">Phosphoprotein</keyword>
<evidence type="ECO:0000256" key="15">
    <source>
        <dbReference type="ARBA" id="ARBA00066938"/>
    </source>
</evidence>
<evidence type="ECO:0000256" key="10">
    <source>
        <dbReference type="ARBA" id="ARBA00050933"/>
    </source>
</evidence>
<dbReference type="GO" id="GO:0005737">
    <property type="term" value="C:cytoplasm"/>
    <property type="evidence" value="ECO:0007669"/>
    <property type="project" value="UniProtKB-SubCell"/>
</dbReference>
<dbReference type="InterPro" id="IPR011496">
    <property type="entry name" value="O-GlcNAcase_cat"/>
</dbReference>
<evidence type="ECO:0000256" key="2">
    <source>
        <dbReference type="ARBA" id="ARBA00004496"/>
    </source>
</evidence>
<evidence type="ECO:0000256" key="7">
    <source>
        <dbReference type="ARBA" id="ARBA00023295"/>
    </source>
</evidence>
<feature type="domain" description="RRM" evidence="22">
    <location>
        <begin position="1229"/>
        <end position="1306"/>
    </location>
</feature>
<dbReference type="InterPro" id="IPR016181">
    <property type="entry name" value="Acyl_CoA_acyltransferase"/>
</dbReference>
<evidence type="ECO:0000256" key="4">
    <source>
        <dbReference type="ARBA" id="ARBA00022553"/>
    </source>
</evidence>
<dbReference type="SUPFAM" id="SSF54928">
    <property type="entry name" value="RNA-binding domain, RBD"/>
    <property type="match status" value="1"/>
</dbReference>
<feature type="compositionally biased region" description="Low complexity" evidence="21">
    <location>
        <begin position="1109"/>
        <end position="1128"/>
    </location>
</feature>
<evidence type="ECO:0000313" key="25">
    <source>
        <dbReference type="Proteomes" id="UP000694557"/>
    </source>
</evidence>
<sequence length="2179" mass="242110">MATRWGAGDEILAACNMEFFSTNTLDEVVDLHGGLSSESLARLELDTGEALEALHCCLDPSILSIFEDTPSGENNFGLDEVNQATLLTALTEILDNVDNENISHFDTLSDSDLLSGQKRREHSPLRRMLCLSCSPPERERLCNTRQFSTGKSLPRTQKSVQRSDGEEVEDGEQEFLNWDGLNLPFPLALEQHMEEEGEDGESMSVSLGELVRHMHPCCMAVCMENGEGEEQMLAEKRILLEVVDQGAHRESIFALPDMGLSLCHPSFSLSGVEDSSEGEQRVPDEVLEAAILETPESANDVIVEDDPAEVAGPSDPAVTPRSEARGEKVINRRPKEETAERCPSRRKRKRKNKMENSPPEVTPEPDQAEGRVLRRVAQESSPLEPVKEKTKPKKKKKDKNMSLTSSISTAAPEAPKHKTSATHAAETQRQSHVEVTTLVQPTQLSFKVIPASDLLPMTMTPEKVSQPTTACRQPQGPPASTANPTAHQMMEAPQEMTIKAPSANPVSVAPQPMMQLNVAPLVAPQAIPQPIEAPQAIEPKPKPLSLQQYRLLRQQKKLAPLERLVDQSVKWPILLEAPTELPPIPCLPTPSSRGPHPSLGKNDMEEVKAAWQPMGPGAPPIPEALLVHPTYMQSPKSYSSSKVASANAALTTPPQQAAVPTPQSSKASQLQPLISAMPASSTVKVIPPQTLSVKCCIPQAPQLALSNPLLQSQLPSLKPMALIKGAYSKTTTDAHRSTIIAPIPQKPIPVATTVPKRTLNPNAAAVCVQKPTPAAPLKVATNLQKGVVALPQPRVPELPTITPVSTPAKPSNAQPFKPPVLKPPVRCSPAQEAPKAKSPTQELMEAFTIEIAKEEQCVPEVSGRAAAVGNSSVAPPCDRTPVERVRAHDLTGTAGLTPPATPPHQMWMPLVPVALLGKTRATEAPKSSPSKAIQIDAQPLPSNKLQSKPPSPPITPTPNPVSLTLAFSDHDYSLLQKEPMAIAREPGRRWNVKQQAAITIKPLGSNTTWVPQRIPAPSLQTLTTALGTKNHQAPLGPQPLDVKTDRTSSVLETPDASPTRLMDQAGPLERSPKAGRSYRGYNNTFSPRPCPSPREGKRGRRRKRRIHCSSSPGFTDSESDSSSQSRSRSLPRKRYRPRHSDSSFSASSCSSSRSSSPSLDCFPRRRRYSYSSSRSRSWSRSRSRSPHRRAWSRCSRQRSPFFRPGYRPESRENSEVVKRLKDKAIEERRVVYVGRIRETMTHKELKERFSLYGEIEECTLHFRGHGDNYGFVTYYDTKDAFTAIEKGSKLRKPDELPFDLCFGGRRQFCKTSYADLGFYGRPWTMEQRKELFRRQQKWGLNTYLYAPKDDYKHRMFWREMYSVEEAEQLMTLISAAKEYGTEFIYAISPGLDITFSNQKEVSTLKRKLDQVTHFGCKSFALLFDDIDHNMCPADKEVFSSFAHAQVSITNEIFQYLGEPETFLFCPTEYCGTFCYPNVAQSPYLHTVGEKLLPGIEVLWTGPKVVSKDITVESIEEVSKILKRAPVIWDNIHANDYDQKRLFLGPYKGRSTELIPRLKGVLTNPNCEFESNFVAIHTLATWYKSNMNGVRKDVAMTDGEDSTVSIQIKLENEGSDEELETDMLYSPQLALKLALTEWLGEFVVPHQYNSRQVPHSGAKSSAIDVSSLGASSLCSATTVTTVFQQPIMTPTGAPDPNNHPMAKRLQQQEVEEVDVEKKDSDEEPMEMVVEKPDETDPESDPVAEAANETKSSLVLIDKMAEDLKPMDTDREVLVLESKSPEEDIDMAPMQTDEQLKQDVFVPGPNEKALYTAEPLSLEDLTLLAELFYLPYEYGPKALHMLKEFNWLRANSSTVSVNCEGKEPEKVAEWKCRAEKFEEMCCSVIQMFTRLSNSANRTILYDLYPYIWDIKSITSMVKSFVQWLGCRSQATAQFLSGDQEPWAFRGGLAGEFQRLLPIDGANDLFFQPPPALPTSKIYSIRPYYAKDEHAVYKICREMYSEGVEELPFSGEEPDLIGDRLVGGFLNLSPDYGFVLEDEEGICGYALGTVDVKPFVKKCKMSWIPSMQEKYNKPDCQKDLSEAEKMMLSFHEEEEGLPESFLSNFPSLIKVDIHAKVTDPSVAKSMMGCLLSSLKANGSIGAFCEVRQADKRMMDFYSKLGCFEVAKMEGFPKDIIIMGRSL</sequence>
<reference evidence="24" key="2">
    <citation type="submission" date="2025-09" db="UniProtKB">
        <authorList>
            <consortium name="Ensembl"/>
        </authorList>
    </citation>
    <scope>IDENTIFICATION</scope>
</reference>
<dbReference type="PANTHER" id="PTHR13170">
    <property type="entry name" value="O-GLCNACASE"/>
    <property type="match status" value="1"/>
</dbReference>
<feature type="compositionally biased region" description="Basic residues" evidence="21">
    <location>
        <begin position="1097"/>
        <end position="1107"/>
    </location>
</feature>
<dbReference type="PANTHER" id="PTHR13170:SF24">
    <property type="entry name" value="O-GLCNACASE"/>
    <property type="match status" value="1"/>
</dbReference>
<evidence type="ECO:0000256" key="1">
    <source>
        <dbReference type="ARBA" id="ARBA00004123"/>
    </source>
</evidence>
<keyword evidence="7" id="KW-0326">Glycosidase</keyword>
<proteinExistence type="inferred from homology"/>
<dbReference type="Gene3D" id="3.20.20.80">
    <property type="entry name" value="Glycosidases"/>
    <property type="match status" value="1"/>
</dbReference>
<evidence type="ECO:0000256" key="5">
    <source>
        <dbReference type="ARBA" id="ARBA00022801"/>
    </source>
</evidence>
<dbReference type="Pfam" id="PF07555">
    <property type="entry name" value="NAGidase"/>
    <property type="match status" value="1"/>
</dbReference>
<evidence type="ECO:0000259" key="23">
    <source>
        <dbReference type="PROSITE" id="PS52009"/>
    </source>
</evidence>
<evidence type="ECO:0000256" key="19">
    <source>
        <dbReference type="ARBA" id="ARBA00079451"/>
    </source>
</evidence>
<comment type="similarity">
    <text evidence="13">Belongs to the glycosyl hydrolase 84 family.</text>
</comment>
<dbReference type="GO" id="GO:0005634">
    <property type="term" value="C:nucleus"/>
    <property type="evidence" value="ECO:0007669"/>
    <property type="project" value="UniProtKB-SubCell"/>
</dbReference>
<name>A0A8C7MNJ3_ONCKI</name>
<dbReference type="PROSITE" id="PS52009">
    <property type="entry name" value="GH84"/>
    <property type="match status" value="1"/>
</dbReference>
<evidence type="ECO:0000256" key="14">
    <source>
        <dbReference type="ARBA" id="ARBA00062548"/>
    </source>
</evidence>
<dbReference type="InterPro" id="IPR017853">
    <property type="entry name" value="GH"/>
</dbReference>
<dbReference type="FunFam" id="3.20.20.80:FF:000009">
    <property type="entry name" value="O-GlcNAcase BT_4395"/>
    <property type="match status" value="1"/>
</dbReference>
<dbReference type="Gene3D" id="1.20.58.240">
    <property type="entry name" value="STAT, domain 1"/>
    <property type="match status" value="1"/>
</dbReference>
<dbReference type="InterPro" id="IPR051822">
    <property type="entry name" value="Glycosyl_Hydrolase_84"/>
</dbReference>
<comment type="catalytic activity">
    <reaction evidence="10">
        <text>3-O-(N-acetyl-beta-D-glucosaminyl)-L-seryl-[protein] + H2O = N-acetyl-D-glucosamine + L-seryl-[protein]</text>
        <dbReference type="Rhea" id="RHEA:48876"/>
        <dbReference type="Rhea" id="RHEA-COMP:9863"/>
        <dbReference type="Rhea" id="RHEA-COMP:12251"/>
        <dbReference type="ChEBI" id="CHEBI:15377"/>
        <dbReference type="ChEBI" id="CHEBI:29999"/>
        <dbReference type="ChEBI" id="CHEBI:90838"/>
        <dbReference type="ChEBI" id="CHEBI:506227"/>
        <dbReference type="EC" id="3.2.1.169"/>
    </reaction>
</comment>
<comment type="subcellular location">
    <subcellularLocation>
        <location evidence="2">Cytoplasm</location>
    </subcellularLocation>
    <subcellularLocation>
        <location evidence="1">Nucleus</location>
    </subcellularLocation>
</comment>
<organism evidence="24 25">
    <name type="scientific">Oncorhynchus kisutch</name>
    <name type="common">Coho salmon</name>
    <name type="synonym">Salmo kisutch</name>
    <dbReference type="NCBI Taxonomy" id="8019"/>
    <lineage>
        <taxon>Eukaryota</taxon>
        <taxon>Metazoa</taxon>
        <taxon>Chordata</taxon>
        <taxon>Craniata</taxon>
        <taxon>Vertebrata</taxon>
        <taxon>Euteleostomi</taxon>
        <taxon>Actinopterygii</taxon>
        <taxon>Neopterygii</taxon>
        <taxon>Teleostei</taxon>
        <taxon>Protacanthopterygii</taxon>
        <taxon>Salmoniformes</taxon>
        <taxon>Salmonidae</taxon>
        <taxon>Salmoninae</taxon>
        <taxon>Oncorhynchus</taxon>
    </lineage>
</organism>
<evidence type="ECO:0000256" key="13">
    <source>
        <dbReference type="ARBA" id="ARBA00061635"/>
    </source>
</evidence>
<evidence type="ECO:0000256" key="17">
    <source>
        <dbReference type="ARBA" id="ARBA00076200"/>
    </source>
</evidence>